<protein>
    <submittedName>
        <fullName evidence="2">Uncharacterized protein</fullName>
    </submittedName>
</protein>
<evidence type="ECO:0000256" key="1">
    <source>
        <dbReference type="SAM" id="SignalP"/>
    </source>
</evidence>
<organism evidence="2 3">
    <name type="scientific">Botryotinia calthae</name>
    <dbReference type="NCBI Taxonomy" id="38488"/>
    <lineage>
        <taxon>Eukaryota</taxon>
        <taxon>Fungi</taxon>
        <taxon>Dikarya</taxon>
        <taxon>Ascomycota</taxon>
        <taxon>Pezizomycotina</taxon>
        <taxon>Leotiomycetes</taxon>
        <taxon>Helotiales</taxon>
        <taxon>Sclerotiniaceae</taxon>
        <taxon>Botryotinia</taxon>
    </lineage>
</organism>
<reference evidence="2 3" key="1">
    <citation type="submission" date="2017-11" db="EMBL/GenBank/DDBJ databases">
        <title>Comparative genomics of Botrytis spp.</title>
        <authorList>
            <person name="Valero-Jimenez C.A."/>
            <person name="Tapia P."/>
            <person name="Veloso J."/>
            <person name="Silva-Moreno E."/>
            <person name="Staats M."/>
            <person name="Valdes J.H."/>
            <person name="Van Kan J.A.L."/>
        </authorList>
    </citation>
    <scope>NUCLEOTIDE SEQUENCE [LARGE SCALE GENOMIC DNA]</scope>
    <source>
        <strain evidence="2 3">MUCL2830</strain>
    </source>
</reference>
<name>A0A4Y8D7D0_9HELO</name>
<proteinExistence type="predicted"/>
<feature type="signal peptide" evidence="1">
    <location>
        <begin position="1"/>
        <end position="24"/>
    </location>
</feature>
<gene>
    <name evidence="2" type="ORF">BOTCAL_0089g00150</name>
</gene>
<keyword evidence="3" id="KW-1185">Reference proteome</keyword>
<dbReference type="Proteomes" id="UP000297299">
    <property type="component" value="Unassembled WGS sequence"/>
</dbReference>
<evidence type="ECO:0000313" key="3">
    <source>
        <dbReference type="Proteomes" id="UP000297299"/>
    </source>
</evidence>
<dbReference type="OrthoDB" id="3360643at2759"/>
<accession>A0A4Y8D7D0</accession>
<sequence length="60" mass="6560">MASQVKFFVALCFILISVLVNVQGYEFTIGPHADVDITKFEATLTVPPFSKDGRHQFGAG</sequence>
<comment type="caution">
    <text evidence="2">The sequence shown here is derived from an EMBL/GenBank/DDBJ whole genome shotgun (WGS) entry which is preliminary data.</text>
</comment>
<dbReference type="EMBL" id="PHWZ01000089">
    <property type="protein sequence ID" value="TEY71636.1"/>
    <property type="molecule type" value="Genomic_DNA"/>
</dbReference>
<evidence type="ECO:0000313" key="2">
    <source>
        <dbReference type="EMBL" id="TEY71636.1"/>
    </source>
</evidence>
<feature type="chain" id="PRO_5021399183" evidence="1">
    <location>
        <begin position="25"/>
        <end position="60"/>
    </location>
</feature>
<keyword evidence="1" id="KW-0732">Signal</keyword>
<dbReference type="AlphaFoldDB" id="A0A4Y8D7D0"/>